<accession>A0ABX0ZG32</accession>
<dbReference type="EMBL" id="JAATEO010000031">
    <property type="protein sequence ID" value="NJP34913.1"/>
    <property type="molecule type" value="Genomic_DNA"/>
</dbReference>
<dbReference type="SUPFAM" id="SSF88723">
    <property type="entry name" value="PIN domain-like"/>
    <property type="match status" value="1"/>
</dbReference>
<organism evidence="1 2">
    <name type="scientific">Micromonospora thermarum</name>
    <dbReference type="NCBI Taxonomy" id="2720024"/>
    <lineage>
        <taxon>Bacteria</taxon>
        <taxon>Bacillati</taxon>
        <taxon>Actinomycetota</taxon>
        <taxon>Actinomycetes</taxon>
        <taxon>Micromonosporales</taxon>
        <taxon>Micromonosporaceae</taxon>
        <taxon>Micromonospora</taxon>
    </lineage>
</organism>
<evidence type="ECO:0000313" key="2">
    <source>
        <dbReference type="Proteomes" id="UP000783871"/>
    </source>
</evidence>
<reference evidence="1 2" key="1">
    <citation type="submission" date="2020-03" db="EMBL/GenBank/DDBJ databases">
        <title>WGS of actinomycetes isolated from Thailand.</title>
        <authorList>
            <person name="Thawai C."/>
        </authorList>
    </citation>
    <scope>NUCLEOTIDE SEQUENCE [LARGE SCALE GENOMIC DNA]</scope>
    <source>
        <strain evidence="1 2">HSS6-12</strain>
    </source>
</reference>
<comment type="caution">
    <text evidence="1">The sequence shown here is derived from an EMBL/GenBank/DDBJ whole genome shotgun (WGS) entry which is preliminary data.</text>
</comment>
<dbReference type="InterPro" id="IPR016541">
    <property type="entry name" value="UCP008505"/>
</dbReference>
<sequence>MYLIDANVFIDAKNRYYPFDIVPGFWEWLKSAHLSAKLYTVEAVYDELVGTADELCEWIKQMPKSFTLPASEIGAPSLTRLSTWANTSSQYTRAAVFEFLGAADYFLVAHAHTVSATVVTHE</sequence>
<dbReference type="Proteomes" id="UP000783871">
    <property type="component" value="Unassembled WGS sequence"/>
</dbReference>
<protein>
    <submittedName>
        <fullName evidence="1">DUF4411 family protein</fullName>
    </submittedName>
</protein>
<proteinExistence type="predicted"/>
<feature type="non-terminal residue" evidence="1">
    <location>
        <position position="122"/>
    </location>
</feature>
<gene>
    <name evidence="1" type="ORF">HCJ94_23750</name>
</gene>
<dbReference type="Pfam" id="PF14367">
    <property type="entry name" value="DUF4411"/>
    <property type="match status" value="1"/>
</dbReference>
<dbReference type="InterPro" id="IPR029060">
    <property type="entry name" value="PIN-like_dom_sf"/>
</dbReference>
<evidence type="ECO:0000313" key="1">
    <source>
        <dbReference type="EMBL" id="NJP34913.1"/>
    </source>
</evidence>
<keyword evidence="2" id="KW-1185">Reference proteome</keyword>
<name>A0ABX0ZG32_9ACTN</name>
<dbReference type="RefSeq" id="WP_168003263.1">
    <property type="nucleotide sequence ID" value="NZ_JAATEO010000031.1"/>
</dbReference>